<feature type="transmembrane region" description="Helical" evidence="7">
    <location>
        <begin position="302"/>
        <end position="325"/>
    </location>
</feature>
<sequence>MVVDDTEKQLPPRDNTRAILETGNVSEESGQLARKLTPRQVQMISIGGTVGTGLYLGTGRALATGGPASMLLAYSVCGGLVFLTMLSLGEMVAFMPVAGSFCTYAGQFVDDAFGFALTWNYWANDAISTASDLVALQVLLAYWAEHFPGWGLSLICLALVIGLNLCSVRIFGEAEYWLSLLKVMTIIVFIIVGIVVNCGVNPQHAYLGAKYFYMGDAPFVGGIGGFASVFVTASFAYGGTENVAVTAGETRNPSQTYPRVIRNVFWRILLFYIVSIVIISLDVPYNHAGLSSESTATSPFTLVFASAGSTIASSFINSVIMTSALSAANHALFAGSRLLYTLALSGHLPGFLRTSMTRINRFHVPWVAVVVTAIVSTLCFGASKLGAGQLWSWLQNLVGVSNQLSWTAICLTSLRFRAAVRRQNVEHLLPFRNVTYPWGPAVAVVGNLFLVLVQGWSCFSPKFDGVQFVAYYLEIPVMLVLFVGWKIYRRTRLVSLEEMDLVTGRCQPEDAGEDNPASVQTGSPLEVDAWHRRGQTWLEGFKRVGHWIV</sequence>
<keyword evidence="10" id="KW-1185">Reference proteome</keyword>
<keyword evidence="2" id="KW-0813">Transport</keyword>
<feature type="transmembrane region" description="Helical" evidence="7">
    <location>
        <begin position="435"/>
        <end position="456"/>
    </location>
</feature>
<protein>
    <recommendedName>
        <fullName evidence="8">Amino acid permease/ SLC12A domain-containing protein</fullName>
    </recommendedName>
</protein>
<keyword evidence="6 7" id="KW-0472">Membrane</keyword>
<dbReference type="PANTHER" id="PTHR43341:SF3">
    <property type="entry name" value="AMINO-ACID PERMEASE PB1C11.02-RELATED"/>
    <property type="match status" value="1"/>
</dbReference>
<dbReference type="InterPro" id="IPR050524">
    <property type="entry name" value="APC_YAT"/>
</dbReference>
<evidence type="ECO:0000256" key="7">
    <source>
        <dbReference type="SAM" id="Phobius"/>
    </source>
</evidence>
<dbReference type="OrthoDB" id="3900342at2759"/>
<dbReference type="PANTHER" id="PTHR43341">
    <property type="entry name" value="AMINO ACID PERMEASE"/>
    <property type="match status" value="1"/>
</dbReference>
<comment type="subcellular location">
    <subcellularLocation>
        <location evidence="1">Membrane</location>
        <topology evidence="1">Multi-pass membrane protein</topology>
    </subcellularLocation>
</comment>
<feature type="transmembrane region" description="Helical" evidence="7">
    <location>
        <begin position="364"/>
        <end position="387"/>
    </location>
</feature>
<feature type="transmembrane region" description="Helical" evidence="7">
    <location>
        <begin position="393"/>
        <end position="414"/>
    </location>
</feature>
<feature type="transmembrane region" description="Helical" evidence="7">
    <location>
        <begin position="177"/>
        <end position="200"/>
    </location>
</feature>
<evidence type="ECO:0000256" key="6">
    <source>
        <dbReference type="ARBA" id="ARBA00023136"/>
    </source>
</evidence>
<evidence type="ECO:0000259" key="8">
    <source>
        <dbReference type="Pfam" id="PF00324"/>
    </source>
</evidence>
<dbReference type="STRING" id="690307.A0A1L9WET1"/>
<dbReference type="OMA" id="VMINAIH"/>
<dbReference type="Gene3D" id="1.20.1740.10">
    <property type="entry name" value="Amino acid/polyamine transporter I"/>
    <property type="match status" value="1"/>
</dbReference>
<dbReference type="EMBL" id="KV878996">
    <property type="protein sequence ID" value="OJJ94664.1"/>
    <property type="molecule type" value="Genomic_DNA"/>
</dbReference>
<dbReference type="InterPro" id="IPR004840">
    <property type="entry name" value="Amino_acid_permease_CS"/>
</dbReference>
<keyword evidence="4" id="KW-0029">Amino-acid transport</keyword>
<dbReference type="GeneID" id="30974122"/>
<feature type="transmembrane region" description="Helical" evidence="7">
    <location>
        <begin position="468"/>
        <end position="488"/>
    </location>
</feature>
<feature type="domain" description="Amino acid permease/ SLC12A" evidence="8">
    <location>
        <begin position="41"/>
        <end position="493"/>
    </location>
</feature>
<dbReference type="InterPro" id="IPR004841">
    <property type="entry name" value="AA-permease/SLC12A_dom"/>
</dbReference>
<gene>
    <name evidence="9" type="ORF">ASPACDRAFT_37520</name>
</gene>
<proteinExistence type="predicted"/>
<keyword evidence="3 7" id="KW-0812">Transmembrane</keyword>
<feature type="transmembrane region" description="Helical" evidence="7">
    <location>
        <begin position="212"/>
        <end position="237"/>
    </location>
</feature>
<evidence type="ECO:0000256" key="5">
    <source>
        <dbReference type="ARBA" id="ARBA00022989"/>
    </source>
</evidence>
<evidence type="ECO:0000313" key="10">
    <source>
        <dbReference type="Proteomes" id="UP000184546"/>
    </source>
</evidence>
<dbReference type="GO" id="GO:0016020">
    <property type="term" value="C:membrane"/>
    <property type="evidence" value="ECO:0007669"/>
    <property type="project" value="UniProtKB-SubCell"/>
</dbReference>
<feature type="transmembrane region" description="Helical" evidence="7">
    <location>
        <begin position="264"/>
        <end position="281"/>
    </location>
</feature>
<evidence type="ECO:0000256" key="4">
    <source>
        <dbReference type="ARBA" id="ARBA00022970"/>
    </source>
</evidence>
<dbReference type="Pfam" id="PF00324">
    <property type="entry name" value="AA_permease"/>
    <property type="match status" value="1"/>
</dbReference>
<dbReference type="FunFam" id="1.20.1740.10:FF:000001">
    <property type="entry name" value="Amino acid permease"/>
    <property type="match status" value="1"/>
</dbReference>
<dbReference type="AlphaFoldDB" id="A0A1L9WET1"/>
<evidence type="ECO:0000256" key="2">
    <source>
        <dbReference type="ARBA" id="ARBA00022448"/>
    </source>
</evidence>
<dbReference type="RefSeq" id="XP_020051004.1">
    <property type="nucleotide sequence ID" value="XM_020200308.1"/>
</dbReference>
<dbReference type="VEuPathDB" id="FungiDB:ASPACDRAFT_37520"/>
<dbReference type="GO" id="GO:0015171">
    <property type="term" value="F:amino acid transmembrane transporter activity"/>
    <property type="evidence" value="ECO:0007669"/>
    <property type="project" value="TreeGrafter"/>
</dbReference>
<dbReference type="PROSITE" id="PS00218">
    <property type="entry name" value="AMINO_ACID_PERMEASE_1"/>
    <property type="match status" value="1"/>
</dbReference>
<keyword evidence="5 7" id="KW-1133">Transmembrane helix</keyword>
<organism evidence="9 10">
    <name type="scientific">Aspergillus aculeatus (strain ATCC 16872 / CBS 172.66 / WB 5094)</name>
    <dbReference type="NCBI Taxonomy" id="690307"/>
    <lineage>
        <taxon>Eukaryota</taxon>
        <taxon>Fungi</taxon>
        <taxon>Dikarya</taxon>
        <taxon>Ascomycota</taxon>
        <taxon>Pezizomycotina</taxon>
        <taxon>Eurotiomycetes</taxon>
        <taxon>Eurotiomycetidae</taxon>
        <taxon>Eurotiales</taxon>
        <taxon>Aspergillaceae</taxon>
        <taxon>Aspergillus</taxon>
        <taxon>Aspergillus subgen. Circumdati</taxon>
    </lineage>
</organism>
<feature type="transmembrane region" description="Helical" evidence="7">
    <location>
        <begin position="71"/>
        <end position="101"/>
    </location>
</feature>
<name>A0A1L9WET1_ASPA1</name>
<dbReference type="Proteomes" id="UP000184546">
    <property type="component" value="Unassembled WGS sequence"/>
</dbReference>
<feature type="transmembrane region" description="Helical" evidence="7">
    <location>
        <begin position="41"/>
        <end position="59"/>
    </location>
</feature>
<accession>A0A1L9WET1</accession>
<feature type="transmembrane region" description="Helical" evidence="7">
    <location>
        <begin position="150"/>
        <end position="171"/>
    </location>
</feature>
<reference evidence="10" key="1">
    <citation type="journal article" date="2017" name="Genome Biol.">
        <title>Comparative genomics reveals high biological diversity and specific adaptations in the industrially and medically important fungal genus Aspergillus.</title>
        <authorList>
            <person name="de Vries R.P."/>
            <person name="Riley R."/>
            <person name="Wiebenga A."/>
            <person name="Aguilar-Osorio G."/>
            <person name="Amillis S."/>
            <person name="Uchima C.A."/>
            <person name="Anderluh G."/>
            <person name="Asadollahi M."/>
            <person name="Askin M."/>
            <person name="Barry K."/>
            <person name="Battaglia E."/>
            <person name="Bayram O."/>
            <person name="Benocci T."/>
            <person name="Braus-Stromeyer S.A."/>
            <person name="Caldana C."/>
            <person name="Canovas D."/>
            <person name="Cerqueira G.C."/>
            <person name="Chen F."/>
            <person name="Chen W."/>
            <person name="Choi C."/>
            <person name="Clum A."/>
            <person name="Dos Santos R.A."/>
            <person name="Damasio A.R."/>
            <person name="Diallinas G."/>
            <person name="Emri T."/>
            <person name="Fekete E."/>
            <person name="Flipphi M."/>
            <person name="Freyberg S."/>
            <person name="Gallo A."/>
            <person name="Gournas C."/>
            <person name="Habgood R."/>
            <person name="Hainaut M."/>
            <person name="Harispe M.L."/>
            <person name="Henrissat B."/>
            <person name="Hilden K.S."/>
            <person name="Hope R."/>
            <person name="Hossain A."/>
            <person name="Karabika E."/>
            <person name="Karaffa L."/>
            <person name="Karanyi Z."/>
            <person name="Krasevec N."/>
            <person name="Kuo A."/>
            <person name="Kusch H."/>
            <person name="LaButti K."/>
            <person name="Lagendijk E.L."/>
            <person name="Lapidus A."/>
            <person name="Levasseur A."/>
            <person name="Lindquist E."/>
            <person name="Lipzen A."/>
            <person name="Logrieco A.F."/>
            <person name="MacCabe A."/>
            <person name="Maekelae M.R."/>
            <person name="Malavazi I."/>
            <person name="Melin P."/>
            <person name="Meyer V."/>
            <person name="Mielnichuk N."/>
            <person name="Miskei M."/>
            <person name="Molnar A.P."/>
            <person name="Mule G."/>
            <person name="Ngan C.Y."/>
            <person name="Orejas M."/>
            <person name="Orosz E."/>
            <person name="Ouedraogo J.P."/>
            <person name="Overkamp K.M."/>
            <person name="Park H.-S."/>
            <person name="Perrone G."/>
            <person name="Piumi F."/>
            <person name="Punt P.J."/>
            <person name="Ram A.F."/>
            <person name="Ramon A."/>
            <person name="Rauscher S."/>
            <person name="Record E."/>
            <person name="Riano-Pachon D.M."/>
            <person name="Robert V."/>
            <person name="Roehrig J."/>
            <person name="Ruller R."/>
            <person name="Salamov A."/>
            <person name="Salih N.S."/>
            <person name="Samson R.A."/>
            <person name="Sandor E."/>
            <person name="Sanguinetti M."/>
            <person name="Schuetze T."/>
            <person name="Sepcic K."/>
            <person name="Shelest E."/>
            <person name="Sherlock G."/>
            <person name="Sophianopoulou V."/>
            <person name="Squina F.M."/>
            <person name="Sun H."/>
            <person name="Susca A."/>
            <person name="Todd R.B."/>
            <person name="Tsang A."/>
            <person name="Unkles S.E."/>
            <person name="van de Wiele N."/>
            <person name="van Rossen-Uffink D."/>
            <person name="Oliveira J.V."/>
            <person name="Vesth T.C."/>
            <person name="Visser J."/>
            <person name="Yu J.-H."/>
            <person name="Zhou M."/>
            <person name="Andersen M.R."/>
            <person name="Archer D.B."/>
            <person name="Baker S.E."/>
            <person name="Benoit I."/>
            <person name="Brakhage A.A."/>
            <person name="Braus G.H."/>
            <person name="Fischer R."/>
            <person name="Frisvad J.C."/>
            <person name="Goldman G.H."/>
            <person name="Houbraken J."/>
            <person name="Oakley B."/>
            <person name="Pocsi I."/>
            <person name="Scazzocchio C."/>
            <person name="Seiboth B."/>
            <person name="vanKuyk P.A."/>
            <person name="Wortman J."/>
            <person name="Dyer P.S."/>
            <person name="Grigoriev I.V."/>
        </authorList>
    </citation>
    <scope>NUCLEOTIDE SEQUENCE [LARGE SCALE GENOMIC DNA]</scope>
    <source>
        <strain evidence="10">ATCC 16872 / CBS 172.66 / WB 5094</strain>
    </source>
</reference>
<dbReference type="PIRSF" id="PIRSF006060">
    <property type="entry name" value="AA_transporter"/>
    <property type="match status" value="1"/>
</dbReference>
<evidence type="ECO:0000313" key="9">
    <source>
        <dbReference type="EMBL" id="OJJ94664.1"/>
    </source>
</evidence>
<evidence type="ECO:0000256" key="1">
    <source>
        <dbReference type="ARBA" id="ARBA00004141"/>
    </source>
</evidence>
<evidence type="ECO:0000256" key="3">
    <source>
        <dbReference type="ARBA" id="ARBA00022692"/>
    </source>
</evidence>